<organism evidence="4 5">
    <name type="scientific">Coniochaeta pulveracea</name>
    <dbReference type="NCBI Taxonomy" id="177199"/>
    <lineage>
        <taxon>Eukaryota</taxon>
        <taxon>Fungi</taxon>
        <taxon>Dikarya</taxon>
        <taxon>Ascomycota</taxon>
        <taxon>Pezizomycotina</taxon>
        <taxon>Sordariomycetes</taxon>
        <taxon>Sordariomycetidae</taxon>
        <taxon>Coniochaetales</taxon>
        <taxon>Coniochaetaceae</taxon>
        <taxon>Coniochaeta</taxon>
    </lineage>
</organism>
<evidence type="ECO:0000256" key="2">
    <source>
        <dbReference type="SAM" id="MobiDB-lite"/>
    </source>
</evidence>
<feature type="compositionally biased region" description="Low complexity" evidence="2">
    <location>
        <begin position="556"/>
        <end position="567"/>
    </location>
</feature>
<sequence>MLVGQISNTEIHHHSTSISNHHEGAISLEEPATLRVDAQSAVICNEVPSALSAGITQLHDERARSHLNHQFERVANIAEVQDAVPLPIVHDRHIIRSNIPFRLAIQAHNTKLEGHPGFHAASLNGLAGDVTYNARLPPGWEHPVTAGQNLLLQPDMPSAQMQAKYPKEGSVMIPSSGDLAILGAESYDVGIKYPSASRTLKRSKKTADKVTVTEIPTDVPAKKRRKAPSSDDVVEEDERTKRGRGRPRLEPRDETAQERRRTQIRLAQRAYRDRKENAIQTLERQVQELKKENEEMNNAFLRLHDFAVKRGLPDRMPDVGRQLRETSEKFLKLARKPSTDDSPESDKGYEEDSPRTMADPQADEMDISSFAQSQQHQLYGGFIITQEPVPTSTRQLPLSPPVTSSISTPSIADPQLDYEVITYPTLDNASFPFGFKADFSFSPSSLSTPMPTTPAADFNPSVYPALPLPLSHAGQETTFGRRFQRIALERALYLVNMPNPPAHRINRAFGFCLLFESLSSIKDRLQRGIDKTYNQSLMYWPYPFQSLGGAGGHFPSTSSSSSSHSQSGADPGRRLGNQGTEDIGRVKQGNGFSMGPFEEKVMAARDLVEGDSSMYDMFGEDFYDSDELEIYLFQRGVSIPAGADYVAVEVEQAAFGADKGRLDMALGSSSSGTGASSPALSTRVEKSPIGTANGYGQQTDLWTAGGQNLFSTFGDFGAYSTSPKKRLTVDVNRLIDELVNRATCLGRSPGLRREEIDAAFWKAARPAT</sequence>
<feature type="region of interest" description="Disordered" evidence="2">
    <location>
        <begin position="199"/>
        <end position="260"/>
    </location>
</feature>
<evidence type="ECO:0000256" key="1">
    <source>
        <dbReference type="SAM" id="Coils"/>
    </source>
</evidence>
<feature type="region of interest" description="Disordered" evidence="2">
    <location>
        <begin position="331"/>
        <end position="359"/>
    </location>
</feature>
<reference evidence="4 5" key="1">
    <citation type="submission" date="2018-08" db="EMBL/GenBank/DDBJ databases">
        <title>Draft genome of the lignicolous fungus Coniochaeta pulveracea.</title>
        <authorList>
            <person name="Borstlap C.J."/>
            <person name="De Witt R.N."/>
            <person name="Botha A."/>
            <person name="Volschenk H."/>
        </authorList>
    </citation>
    <scope>NUCLEOTIDE SEQUENCE [LARGE SCALE GENOMIC DNA]</scope>
    <source>
        <strain evidence="4 5">CAB683</strain>
    </source>
</reference>
<dbReference type="InterPro" id="IPR004827">
    <property type="entry name" value="bZIP"/>
</dbReference>
<dbReference type="SUPFAM" id="SSF57959">
    <property type="entry name" value="Leucine zipper domain"/>
    <property type="match status" value="1"/>
</dbReference>
<comment type="caution">
    <text evidence="4">The sequence shown here is derived from an EMBL/GenBank/DDBJ whole genome shotgun (WGS) entry which is preliminary data.</text>
</comment>
<dbReference type="PROSITE" id="PS50217">
    <property type="entry name" value="BZIP"/>
    <property type="match status" value="1"/>
</dbReference>
<dbReference type="EMBL" id="QVQW01000004">
    <property type="protein sequence ID" value="RKU48588.1"/>
    <property type="molecule type" value="Genomic_DNA"/>
</dbReference>
<evidence type="ECO:0000259" key="3">
    <source>
        <dbReference type="PROSITE" id="PS50217"/>
    </source>
</evidence>
<feature type="compositionally biased region" description="Basic and acidic residues" evidence="2">
    <location>
        <begin position="344"/>
        <end position="354"/>
    </location>
</feature>
<keyword evidence="1" id="KW-0175">Coiled coil</keyword>
<proteinExistence type="predicted"/>
<feature type="domain" description="BZIP" evidence="3">
    <location>
        <begin position="254"/>
        <end position="303"/>
    </location>
</feature>
<dbReference type="InterPro" id="IPR046347">
    <property type="entry name" value="bZIP_sf"/>
</dbReference>
<evidence type="ECO:0000313" key="5">
    <source>
        <dbReference type="Proteomes" id="UP000275385"/>
    </source>
</evidence>
<feature type="region of interest" description="Disordered" evidence="2">
    <location>
        <begin position="667"/>
        <end position="689"/>
    </location>
</feature>
<dbReference type="PANTHER" id="PTHR40618">
    <property type="entry name" value="B-ZIP TRANSCRIPTION FACTOR (EUROFUNG)-RELATED"/>
    <property type="match status" value="1"/>
</dbReference>
<feature type="compositionally biased region" description="Low complexity" evidence="2">
    <location>
        <begin position="667"/>
        <end position="682"/>
    </location>
</feature>
<dbReference type="PANTHER" id="PTHR40618:SF1">
    <property type="entry name" value="B-ZIP TRANSCRIPTION FACTOR (EUROFUNG)"/>
    <property type="match status" value="1"/>
</dbReference>
<dbReference type="CDD" id="cd14688">
    <property type="entry name" value="bZIP_YAP"/>
    <property type="match status" value="1"/>
</dbReference>
<accession>A0A420YL40</accession>
<keyword evidence="5" id="KW-1185">Reference proteome</keyword>
<dbReference type="Proteomes" id="UP000275385">
    <property type="component" value="Unassembled WGS sequence"/>
</dbReference>
<evidence type="ECO:0000313" key="4">
    <source>
        <dbReference type="EMBL" id="RKU48588.1"/>
    </source>
</evidence>
<dbReference type="Pfam" id="PF00170">
    <property type="entry name" value="bZIP_1"/>
    <property type="match status" value="1"/>
</dbReference>
<feature type="coiled-coil region" evidence="1">
    <location>
        <begin position="272"/>
        <end position="302"/>
    </location>
</feature>
<dbReference type="GO" id="GO:0003700">
    <property type="term" value="F:DNA-binding transcription factor activity"/>
    <property type="evidence" value="ECO:0007669"/>
    <property type="project" value="InterPro"/>
</dbReference>
<dbReference type="STRING" id="177199.A0A420YL40"/>
<dbReference type="Gene3D" id="1.20.5.170">
    <property type="match status" value="1"/>
</dbReference>
<gene>
    <name evidence="4" type="ORF">DL546_008393</name>
</gene>
<protein>
    <recommendedName>
        <fullName evidence="3">BZIP domain-containing protein</fullName>
    </recommendedName>
</protein>
<name>A0A420YL40_9PEZI</name>
<dbReference type="OrthoDB" id="3555317at2759"/>
<feature type="compositionally biased region" description="Basic and acidic residues" evidence="2">
    <location>
        <begin position="247"/>
        <end position="260"/>
    </location>
</feature>
<dbReference type="AlphaFoldDB" id="A0A420YL40"/>
<feature type="region of interest" description="Disordered" evidence="2">
    <location>
        <begin position="551"/>
        <end position="589"/>
    </location>
</feature>